<feature type="transmembrane region" description="Helical" evidence="1">
    <location>
        <begin position="58"/>
        <end position="77"/>
    </location>
</feature>
<dbReference type="Proteomes" id="UP001212821">
    <property type="component" value="Chromosome"/>
</dbReference>
<reference evidence="3" key="1">
    <citation type="submission" date="2022-12" db="EMBL/GenBank/DDBJ databases">
        <authorList>
            <person name="Mo P."/>
        </authorList>
    </citation>
    <scope>NUCLEOTIDE SEQUENCE [LARGE SCALE GENOMIC DNA]</scope>
    <source>
        <strain evidence="3">HUAS 3-15</strain>
    </source>
</reference>
<keyword evidence="1" id="KW-1133">Transmembrane helix</keyword>
<dbReference type="EMBL" id="CP115450">
    <property type="protein sequence ID" value="WBP85496.1"/>
    <property type="molecule type" value="Genomic_DNA"/>
</dbReference>
<name>A0ABY7PYN7_9ACTN</name>
<keyword evidence="3" id="KW-1185">Reference proteome</keyword>
<protein>
    <recommendedName>
        <fullName evidence="4">Membrane transport protein MMPL domain-containing protein</fullName>
    </recommendedName>
</protein>
<evidence type="ECO:0000313" key="2">
    <source>
        <dbReference type="EMBL" id="WBP85496.1"/>
    </source>
</evidence>
<keyword evidence="1" id="KW-0812">Transmembrane</keyword>
<sequence>MTGTGIRGLGTENGDTVGAALFGVPTVAIDVVLLTRIRRWAGEQTAAEHRAAVTQTGVLAGSVLFAAVLGVAIAGQWSTPHRRWRCATLSAPASHLPLGLFLAVAGR</sequence>
<feature type="transmembrane region" description="Helical" evidence="1">
    <location>
        <begin position="17"/>
        <end position="37"/>
    </location>
</feature>
<accession>A0ABY7PYN7</accession>
<evidence type="ECO:0000313" key="3">
    <source>
        <dbReference type="Proteomes" id="UP001212821"/>
    </source>
</evidence>
<proteinExistence type="predicted"/>
<organism evidence="2 3">
    <name type="scientific">Kitasatospora cathayae</name>
    <dbReference type="NCBI Taxonomy" id="3004092"/>
    <lineage>
        <taxon>Bacteria</taxon>
        <taxon>Bacillati</taxon>
        <taxon>Actinomycetota</taxon>
        <taxon>Actinomycetes</taxon>
        <taxon>Kitasatosporales</taxon>
        <taxon>Streptomycetaceae</taxon>
        <taxon>Kitasatospora</taxon>
    </lineage>
</organism>
<dbReference type="RefSeq" id="WP_270141496.1">
    <property type="nucleotide sequence ID" value="NZ_CP115450.1"/>
</dbReference>
<evidence type="ECO:0000256" key="1">
    <source>
        <dbReference type="SAM" id="Phobius"/>
    </source>
</evidence>
<keyword evidence="1" id="KW-0472">Membrane</keyword>
<evidence type="ECO:0008006" key="4">
    <source>
        <dbReference type="Google" id="ProtNLM"/>
    </source>
</evidence>
<gene>
    <name evidence="2" type="ORF">O1G21_06265</name>
</gene>